<dbReference type="InterPro" id="IPR052429">
    <property type="entry name" value="BAH_domain_protein"/>
</dbReference>
<dbReference type="AlphaFoldDB" id="A0A8S4B3K8"/>
<dbReference type="Proteomes" id="UP000677803">
    <property type="component" value="Unassembled WGS sequence"/>
</dbReference>
<feature type="region of interest" description="Disordered" evidence="1">
    <location>
        <begin position="116"/>
        <end position="139"/>
    </location>
</feature>
<name>A0A8S4B3K8_9TELE</name>
<dbReference type="EMBL" id="CAJRST010010001">
    <property type="protein sequence ID" value="CAG5909200.1"/>
    <property type="molecule type" value="Genomic_DNA"/>
</dbReference>
<gene>
    <name evidence="2" type="ORF">MMEN_LOCUS9762</name>
</gene>
<evidence type="ECO:0000313" key="2">
    <source>
        <dbReference type="EMBL" id="CAG5909200.1"/>
    </source>
</evidence>
<proteinExistence type="predicted"/>
<dbReference type="PANTHER" id="PTHR12505">
    <property type="entry name" value="PHD FINGER TRANSCRIPTION FACTOR"/>
    <property type="match status" value="1"/>
</dbReference>
<organism evidence="2 3">
    <name type="scientific">Menidia menidia</name>
    <name type="common">Atlantic silverside</name>
    <dbReference type="NCBI Taxonomy" id="238744"/>
    <lineage>
        <taxon>Eukaryota</taxon>
        <taxon>Metazoa</taxon>
        <taxon>Chordata</taxon>
        <taxon>Craniata</taxon>
        <taxon>Vertebrata</taxon>
        <taxon>Euteleostomi</taxon>
        <taxon>Actinopterygii</taxon>
        <taxon>Neopterygii</taxon>
        <taxon>Teleostei</taxon>
        <taxon>Neoteleostei</taxon>
        <taxon>Acanthomorphata</taxon>
        <taxon>Ovalentaria</taxon>
        <taxon>Atherinomorphae</taxon>
        <taxon>Atheriniformes</taxon>
        <taxon>Atherinopsidae</taxon>
        <taxon>Menidiinae</taxon>
        <taxon>Menidia</taxon>
    </lineage>
</organism>
<keyword evidence="3" id="KW-1185">Reference proteome</keyword>
<feature type="region of interest" description="Disordered" evidence="1">
    <location>
        <begin position="175"/>
        <end position="254"/>
    </location>
</feature>
<protein>
    <submittedName>
        <fullName evidence="2">(Atlantic silverside) hypothetical protein</fullName>
    </submittedName>
</protein>
<dbReference type="OrthoDB" id="8828396at2759"/>
<evidence type="ECO:0000313" key="3">
    <source>
        <dbReference type="Proteomes" id="UP000677803"/>
    </source>
</evidence>
<sequence>MESRDFAPPHHLLTERGALVHGAGSRMSPAGHGSVQHPAHFQPGKYYSSHLAMGPHSVAQVCSIMEGVVELVIEQSITQLLNSSASACSREYASIHPIPATYHLSWKFVAFDGHGSNNDTHPVKPPSTRTPSRTSIRRENDVSVSARVWTPECALVECEILRCLAIADVGERYESATDGTQSGTPPDPPFLQLTSSTQGTGGTSWVQHARRPPAWRRQLAEAAASRAETGRRRVGGQGNSVFTLRDRRGDITQT</sequence>
<accession>A0A8S4B3K8</accession>
<dbReference type="PANTHER" id="PTHR12505:SF22">
    <property type="entry name" value="BAH AND COILED-COIL DOMAIN-CONTAINING PROTEIN 1"/>
    <property type="match status" value="1"/>
</dbReference>
<feature type="compositionally biased region" description="Basic and acidic residues" evidence="1">
    <location>
        <begin position="244"/>
        <end position="254"/>
    </location>
</feature>
<comment type="caution">
    <text evidence="2">The sequence shown here is derived from an EMBL/GenBank/DDBJ whole genome shotgun (WGS) entry which is preliminary data.</text>
</comment>
<reference evidence="2" key="1">
    <citation type="submission" date="2021-05" db="EMBL/GenBank/DDBJ databases">
        <authorList>
            <person name="Tigano A."/>
        </authorList>
    </citation>
    <scope>NUCLEOTIDE SEQUENCE</scope>
</reference>
<evidence type="ECO:0000256" key="1">
    <source>
        <dbReference type="SAM" id="MobiDB-lite"/>
    </source>
</evidence>